<accession>A0A285N9G9</accession>
<gene>
    <name evidence="1" type="ORF">SAMN06265368_0294</name>
</gene>
<sequence length="212" mass="23351">MLKRDLGPVSIMGFARYKLKKNVDPQSFVSAAHTWQTQFLAQQDGIAMHCVLGNLSGEFADVIFATDNAAFAAMSEAHLRHSSSASLMAMLDKESIQLTRNELIGGPHSFPASFSCVEFGSFHPEDTASFSEDKMMAASAMIEQNYLSRFNAPKAHFMGKTGEHSYSEITFFETLGEAQGICQGYVNDDDCQPLLNLIDPASVDLDFWFLLA</sequence>
<evidence type="ECO:0008006" key="3">
    <source>
        <dbReference type="Google" id="ProtNLM"/>
    </source>
</evidence>
<evidence type="ECO:0000313" key="1">
    <source>
        <dbReference type="EMBL" id="SNZ06079.1"/>
    </source>
</evidence>
<organism evidence="1 2">
    <name type="scientific">Cohaesibacter gelatinilyticus</name>
    <dbReference type="NCBI Taxonomy" id="372072"/>
    <lineage>
        <taxon>Bacteria</taxon>
        <taxon>Pseudomonadati</taxon>
        <taxon>Pseudomonadota</taxon>
        <taxon>Alphaproteobacteria</taxon>
        <taxon>Hyphomicrobiales</taxon>
        <taxon>Cohaesibacteraceae</taxon>
    </lineage>
</organism>
<evidence type="ECO:0000313" key="2">
    <source>
        <dbReference type="Proteomes" id="UP000219439"/>
    </source>
</evidence>
<dbReference type="AlphaFoldDB" id="A0A285N9G9"/>
<reference evidence="1 2" key="1">
    <citation type="submission" date="2017-09" db="EMBL/GenBank/DDBJ databases">
        <authorList>
            <person name="Ehlers B."/>
            <person name="Leendertz F.H."/>
        </authorList>
    </citation>
    <scope>NUCLEOTIDE SEQUENCE [LARGE SCALE GENOMIC DNA]</scope>
    <source>
        <strain evidence="1 2">DSM 18289</strain>
    </source>
</reference>
<dbReference type="EMBL" id="OBEL01000001">
    <property type="protein sequence ID" value="SNZ06079.1"/>
    <property type="molecule type" value="Genomic_DNA"/>
</dbReference>
<name>A0A285N9G9_9HYPH</name>
<keyword evidence="2" id="KW-1185">Reference proteome</keyword>
<dbReference type="Proteomes" id="UP000219439">
    <property type="component" value="Unassembled WGS sequence"/>
</dbReference>
<protein>
    <recommendedName>
        <fullName evidence="3">EthD domain-containing protein</fullName>
    </recommendedName>
</protein>
<proteinExistence type="predicted"/>